<keyword evidence="3" id="KW-0576">Peroxisome</keyword>
<dbReference type="InterPro" id="IPR008733">
    <property type="entry name" value="PEX11"/>
</dbReference>
<sequence>MLPGETVIASIEPPRTRLSEAVASTKALADLIGDFWIFTRLWGLVSIYSWARDNYMKPPGDPALKILVWAQVGASATFQFLENGAYLASKGVLRGDNWARRGPKWDIWGNRFWLTHVVLEGLRLLRVRQLRYNEDFGAKSKQDSGTGVVVADQEVKVQSEALRRRWHRDFYANAGWFPLTLHGSFEDARLSPVSDTWIGLCGMVPGIVGLVNVWEQTS</sequence>
<evidence type="ECO:0000313" key="5">
    <source>
        <dbReference type="EMBL" id="KAK4546435.1"/>
    </source>
</evidence>
<keyword evidence="2" id="KW-0472">Membrane</keyword>
<evidence type="ECO:0000256" key="4">
    <source>
        <dbReference type="ARBA" id="ARBA00046271"/>
    </source>
</evidence>
<protein>
    <submittedName>
        <fullName evidence="5">Uncharacterized protein</fullName>
    </submittedName>
</protein>
<comment type="subcellular location">
    <subcellularLocation>
        <location evidence="4">Peroxisome membrane</location>
    </subcellularLocation>
</comment>
<evidence type="ECO:0000313" key="6">
    <source>
        <dbReference type="Proteomes" id="UP001324427"/>
    </source>
</evidence>
<dbReference type="Pfam" id="PF05648">
    <property type="entry name" value="PEX11"/>
    <property type="match status" value="1"/>
</dbReference>
<evidence type="ECO:0000256" key="1">
    <source>
        <dbReference type="ARBA" id="ARBA00022593"/>
    </source>
</evidence>
<dbReference type="GO" id="GO:0005778">
    <property type="term" value="C:peroxisomal membrane"/>
    <property type="evidence" value="ECO:0007669"/>
    <property type="project" value="UniProtKB-SubCell"/>
</dbReference>
<comment type="caution">
    <text evidence="5">The sequence shown here is derived from an EMBL/GenBank/DDBJ whole genome shotgun (WGS) entry which is preliminary data.</text>
</comment>
<dbReference type="PANTHER" id="PTHR12652">
    <property type="entry name" value="PEROXISOMAL BIOGENESIS FACTOR 11"/>
    <property type="match status" value="1"/>
</dbReference>
<gene>
    <name evidence="5" type="ORF">LTR36_002112</name>
</gene>
<proteinExistence type="predicted"/>
<dbReference type="PANTHER" id="PTHR12652:SF25">
    <property type="entry name" value="MICROBODY (PEROXISOME) PROLIFERATION PROTEIN PEROXIN 11C (EUROFUNG)"/>
    <property type="match status" value="1"/>
</dbReference>
<organism evidence="5 6">
    <name type="scientific">Oleoguttula mirabilis</name>
    <dbReference type="NCBI Taxonomy" id="1507867"/>
    <lineage>
        <taxon>Eukaryota</taxon>
        <taxon>Fungi</taxon>
        <taxon>Dikarya</taxon>
        <taxon>Ascomycota</taxon>
        <taxon>Pezizomycotina</taxon>
        <taxon>Dothideomycetes</taxon>
        <taxon>Dothideomycetidae</taxon>
        <taxon>Mycosphaerellales</taxon>
        <taxon>Teratosphaeriaceae</taxon>
        <taxon>Oleoguttula</taxon>
    </lineage>
</organism>
<reference evidence="5 6" key="1">
    <citation type="submission" date="2021-11" db="EMBL/GenBank/DDBJ databases">
        <title>Black yeast isolated from Biological Soil Crust.</title>
        <authorList>
            <person name="Kurbessoian T."/>
        </authorList>
    </citation>
    <scope>NUCLEOTIDE SEQUENCE [LARGE SCALE GENOMIC DNA]</scope>
    <source>
        <strain evidence="5 6">CCFEE 5522</strain>
    </source>
</reference>
<keyword evidence="6" id="KW-1185">Reference proteome</keyword>
<accession>A0AAV9JM54</accession>
<dbReference type="Proteomes" id="UP001324427">
    <property type="component" value="Unassembled WGS sequence"/>
</dbReference>
<dbReference type="GO" id="GO:0016559">
    <property type="term" value="P:peroxisome fission"/>
    <property type="evidence" value="ECO:0007669"/>
    <property type="project" value="InterPro"/>
</dbReference>
<evidence type="ECO:0000256" key="2">
    <source>
        <dbReference type="ARBA" id="ARBA00023136"/>
    </source>
</evidence>
<name>A0AAV9JM54_9PEZI</name>
<evidence type="ECO:0000256" key="3">
    <source>
        <dbReference type="ARBA" id="ARBA00023140"/>
    </source>
</evidence>
<dbReference type="EMBL" id="JAVFHQ010000015">
    <property type="protein sequence ID" value="KAK4546435.1"/>
    <property type="molecule type" value="Genomic_DNA"/>
</dbReference>
<keyword evidence="1" id="KW-0962">Peroxisome biogenesis</keyword>
<dbReference type="AlphaFoldDB" id="A0AAV9JM54"/>